<protein>
    <submittedName>
        <fullName evidence="2">Uncharacterized protein</fullName>
    </submittedName>
</protein>
<name>A0AAE0MRX1_9PEZI</name>
<accession>A0AAE0MRX1</accession>
<proteinExistence type="predicted"/>
<organism evidence="2 3">
    <name type="scientific">Neurospora tetraspora</name>
    <dbReference type="NCBI Taxonomy" id="94610"/>
    <lineage>
        <taxon>Eukaryota</taxon>
        <taxon>Fungi</taxon>
        <taxon>Dikarya</taxon>
        <taxon>Ascomycota</taxon>
        <taxon>Pezizomycotina</taxon>
        <taxon>Sordariomycetes</taxon>
        <taxon>Sordariomycetidae</taxon>
        <taxon>Sordariales</taxon>
        <taxon>Sordariaceae</taxon>
        <taxon>Neurospora</taxon>
    </lineage>
</organism>
<feature type="compositionally biased region" description="Low complexity" evidence="1">
    <location>
        <begin position="96"/>
        <end position="108"/>
    </location>
</feature>
<reference evidence="2" key="2">
    <citation type="submission" date="2023-06" db="EMBL/GenBank/DDBJ databases">
        <authorList>
            <consortium name="Lawrence Berkeley National Laboratory"/>
            <person name="Haridas S."/>
            <person name="Hensen N."/>
            <person name="Bonometti L."/>
            <person name="Westerberg I."/>
            <person name="Brannstrom I.O."/>
            <person name="Guillou S."/>
            <person name="Cros-Aarteil S."/>
            <person name="Calhoun S."/>
            <person name="Kuo A."/>
            <person name="Mondo S."/>
            <person name="Pangilinan J."/>
            <person name="Riley R."/>
            <person name="Labutti K."/>
            <person name="Andreopoulos B."/>
            <person name="Lipzen A."/>
            <person name="Chen C."/>
            <person name="Yanf M."/>
            <person name="Daum C."/>
            <person name="Ng V."/>
            <person name="Clum A."/>
            <person name="Steindorff A."/>
            <person name="Ohm R."/>
            <person name="Martin F."/>
            <person name="Silar P."/>
            <person name="Natvig D."/>
            <person name="Lalanne C."/>
            <person name="Gautier V."/>
            <person name="Ament-Velasquez S.L."/>
            <person name="Kruys A."/>
            <person name="Hutchinson M.I."/>
            <person name="Powell A.J."/>
            <person name="Barry K."/>
            <person name="Miller A.N."/>
            <person name="Grigoriev I.V."/>
            <person name="Debuchy R."/>
            <person name="Gladieux P."/>
            <person name="Thoren M.H."/>
            <person name="Johannesson H."/>
        </authorList>
    </citation>
    <scope>NUCLEOTIDE SEQUENCE</scope>
    <source>
        <strain evidence="2">CBS 560.94</strain>
    </source>
</reference>
<dbReference type="Proteomes" id="UP001278500">
    <property type="component" value="Unassembled WGS sequence"/>
</dbReference>
<evidence type="ECO:0000256" key="1">
    <source>
        <dbReference type="SAM" id="MobiDB-lite"/>
    </source>
</evidence>
<comment type="caution">
    <text evidence="2">The sequence shown here is derived from an EMBL/GenBank/DDBJ whole genome shotgun (WGS) entry which is preliminary data.</text>
</comment>
<sequence>MSGCADTDADMLDASNAVVEGSGDAQFFHVAHRVNGNIEPFRPPRYSSPPSNAYQDRDELMLDEHQDWPWSSGIDDRIASFNGLHDMMGMTEEMYTTTSSSSQSSISSRIPRAGPSSGSLRSPTASQPRPANVLGTSSPETHQPLEMPALTEGDPRWMKVRKLILKGMHLGKHAKKAKGVVRERVRVELDRAKLTPQNFSKMLKKIKEKLAPERVQSAVAASQRILDEHLEESGFGAAESQNQQVAQVREAVQRVWDRGITTNVQEVEFILECFREAQTN</sequence>
<dbReference type="EMBL" id="JAUEPP010000004">
    <property type="protein sequence ID" value="KAK3345485.1"/>
    <property type="molecule type" value="Genomic_DNA"/>
</dbReference>
<dbReference type="RefSeq" id="XP_062682098.1">
    <property type="nucleotide sequence ID" value="XM_062821883.1"/>
</dbReference>
<dbReference type="GeneID" id="87859037"/>
<reference evidence="2" key="1">
    <citation type="journal article" date="2023" name="Mol. Phylogenet. Evol.">
        <title>Genome-scale phylogeny and comparative genomics of the fungal order Sordariales.</title>
        <authorList>
            <person name="Hensen N."/>
            <person name="Bonometti L."/>
            <person name="Westerberg I."/>
            <person name="Brannstrom I.O."/>
            <person name="Guillou S."/>
            <person name="Cros-Aarteil S."/>
            <person name="Calhoun S."/>
            <person name="Haridas S."/>
            <person name="Kuo A."/>
            <person name="Mondo S."/>
            <person name="Pangilinan J."/>
            <person name="Riley R."/>
            <person name="LaButti K."/>
            <person name="Andreopoulos B."/>
            <person name="Lipzen A."/>
            <person name="Chen C."/>
            <person name="Yan M."/>
            <person name="Daum C."/>
            <person name="Ng V."/>
            <person name="Clum A."/>
            <person name="Steindorff A."/>
            <person name="Ohm R.A."/>
            <person name="Martin F."/>
            <person name="Silar P."/>
            <person name="Natvig D.O."/>
            <person name="Lalanne C."/>
            <person name="Gautier V."/>
            <person name="Ament-Velasquez S.L."/>
            <person name="Kruys A."/>
            <person name="Hutchinson M.I."/>
            <person name="Powell A.J."/>
            <person name="Barry K."/>
            <person name="Miller A.N."/>
            <person name="Grigoriev I.V."/>
            <person name="Debuchy R."/>
            <person name="Gladieux P."/>
            <person name="Hiltunen Thoren M."/>
            <person name="Johannesson H."/>
        </authorList>
    </citation>
    <scope>NUCLEOTIDE SEQUENCE</scope>
    <source>
        <strain evidence="2">CBS 560.94</strain>
    </source>
</reference>
<keyword evidence="3" id="KW-1185">Reference proteome</keyword>
<dbReference type="AlphaFoldDB" id="A0AAE0MRX1"/>
<feature type="region of interest" description="Disordered" evidence="1">
    <location>
        <begin position="95"/>
        <end position="153"/>
    </location>
</feature>
<evidence type="ECO:0000313" key="3">
    <source>
        <dbReference type="Proteomes" id="UP001278500"/>
    </source>
</evidence>
<evidence type="ECO:0000313" key="2">
    <source>
        <dbReference type="EMBL" id="KAK3345485.1"/>
    </source>
</evidence>
<feature type="compositionally biased region" description="Polar residues" evidence="1">
    <location>
        <begin position="116"/>
        <end position="141"/>
    </location>
</feature>
<gene>
    <name evidence="2" type="ORF">B0H65DRAFT_207538</name>
</gene>